<sequence length="353" mass="39803">MSPCPQTLAFVPPLRHGLYRIPEARRQAVEEEVKKMLQLGVIEPSHSPWSNPIVLVPKPDESWRFCNDFRQLNKASKFDSYPLPRVDELVERLGRARFISTLDLTKGHWQVSLSPDSKQKTAFSTPSGHWQYRVLPFGVHGAPTTFQRMMDQILAPHQDYAAAYLDDVVIHAEDWSEHNTRLRKVLAAIHQAGLTANPSKCHLGLAEACYLGYLIGRGLIKPQEAKVTAVKEFPSPTTKRQVRVFLGLAGYYRRFIPSFSSTAAVLSDLTKKGQPEKICWSPAEEAAFVRLKEALTSEPVLWAPDFSKPFWLCTDASDVGLGMVLSQEKYAAVEREALAVKWAILELRYYLLG</sequence>
<reference evidence="4" key="2">
    <citation type="journal article" date="2011" name="Genomics">
        <title>Directed sequencing and annotation of three Dicentrarchus labrax L. chromosomes by applying Sanger- and pyrosequencing technologies on pooled DNA of comparatively mapped BAC clones.</title>
        <authorList>
            <person name="Kuhl H."/>
            <person name="Tine M."/>
            <person name="Beck A."/>
            <person name="Timmermann B."/>
            <person name="Kodira C."/>
            <person name="Reinhardt R."/>
        </authorList>
    </citation>
    <scope>NUCLEOTIDE SEQUENCE</scope>
</reference>
<accession>E6ZFN2</accession>
<dbReference type="AlphaFoldDB" id="E6ZFN2"/>
<gene>
    <name evidence="4" type="ORF">DLA_It04070</name>
</gene>
<reference evidence="4" key="3">
    <citation type="journal article" date="2011" name="Mar. Genomics">
        <title>Comparative analysis of intronless genes in teleost fish genomes: Insights into their evolution and molecular function.</title>
        <authorList>
            <person name="Tine M."/>
            <person name="Kuhl H."/>
            <person name="Beck A."/>
            <person name="Bargelloni L."/>
            <person name="Reinhardt R."/>
        </authorList>
    </citation>
    <scope>NUCLEOTIDE SEQUENCE</scope>
</reference>
<dbReference type="GO" id="GO:0004523">
    <property type="term" value="F:RNA-DNA hybrid ribonuclease activity"/>
    <property type="evidence" value="ECO:0007669"/>
    <property type="project" value="UniProtKB-EC"/>
</dbReference>
<dbReference type="FunFam" id="3.30.70.270:FF:000115">
    <property type="entry name" value="Polyprotein of retroviral origin, putative"/>
    <property type="match status" value="1"/>
</dbReference>
<dbReference type="InterPro" id="IPR043502">
    <property type="entry name" value="DNA/RNA_pol_sf"/>
</dbReference>
<evidence type="ECO:0000259" key="3">
    <source>
        <dbReference type="PROSITE" id="PS50878"/>
    </source>
</evidence>
<organism evidence="4">
    <name type="scientific">Dicentrarchus labrax</name>
    <name type="common">European seabass</name>
    <name type="synonym">Morone labrax</name>
    <dbReference type="NCBI Taxonomy" id="13489"/>
    <lineage>
        <taxon>Eukaryota</taxon>
        <taxon>Metazoa</taxon>
        <taxon>Chordata</taxon>
        <taxon>Craniata</taxon>
        <taxon>Vertebrata</taxon>
        <taxon>Euteleostomi</taxon>
        <taxon>Actinopterygii</taxon>
        <taxon>Neopterygii</taxon>
        <taxon>Teleostei</taxon>
        <taxon>Neoteleostei</taxon>
        <taxon>Acanthomorphata</taxon>
        <taxon>Eupercaria</taxon>
        <taxon>Moronidae</taxon>
        <taxon>Dicentrarchus</taxon>
    </lineage>
</organism>
<dbReference type="PANTHER" id="PTHR33064:SF29">
    <property type="entry name" value="PEPTIDASE A2 DOMAIN-CONTAINING PROTEIN-RELATED"/>
    <property type="match status" value="1"/>
</dbReference>
<dbReference type="PROSITE" id="PS50878">
    <property type="entry name" value="RT_POL"/>
    <property type="match status" value="1"/>
</dbReference>
<evidence type="ECO:0000256" key="1">
    <source>
        <dbReference type="ARBA" id="ARBA00010879"/>
    </source>
</evidence>
<dbReference type="InterPro" id="IPR000477">
    <property type="entry name" value="RT_dom"/>
</dbReference>
<name>E6ZFN2_DICLA</name>
<dbReference type="Pfam" id="PF00078">
    <property type="entry name" value="RVT_1"/>
    <property type="match status" value="1"/>
</dbReference>
<dbReference type="EC" id="3.1.26.4" evidence="2"/>
<dbReference type="InterPro" id="IPR051320">
    <property type="entry name" value="Viral_Replic_Matur_Polypro"/>
</dbReference>
<dbReference type="Gene3D" id="3.10.10.10">
    <property type="entry name" value="HIV Type 1 Reverse Transcriptase, subunit A, domain 1"/>
    <property type="match status" value="1"/>
</dbReference>
<dbReference type="CDD" id="cd01647">
    <property type="entry name" value="RT_LTR"/>
    <property type="match status" value="1"/>
</dbReference>
<dbReference type="EMBL" id="FQ310506">
    <property type="protein sequence ID" value="CBN80982.1"/>
    <property type="molecule type" value="Genomic_DNA"/>
</dbReference>
<reference evidence="4" key="1">
    <citation type="journal article" date="2011" name="Comp. Biochem. Physiol. Part D Genomics Proteomics">
        <title>Analysis of single nucleotide polymorphisms in three chromosomes of European sea bass Dicentrarchus labrax.</title>
        <authorList>
            <person name="Kuhl H."/>
            <person name="Tine M."/>
            <person name="Hecht J."/>
            <person name="Knaust F."/>
            <person name="Reinhardt R."/>
        </authorList>
    </citation>
    <scope>NUCLEOTIDE SEQUENCE</scope>
</reference>
<protein>
    <recommendedName>
        <fullName evidence="2">ribonuclease H</fullName>
        <ecNumber evidence="2">3.1.26.4</ecNumber>
    </recommendedName>
</protein>
<proteinExistence type="inferred from homology"/>
<evidence type="ECO:0000313" key="4">
    <source>
        <dbReference type="EMBL" id="CBN80982.1"/>
    </source>
</evidence>
<dbReference type="InterPro" id="IPR043128">
    <property type="entry name" value="Rev_trsase/Diguanyl_cyclase"/>
</dbReference>
<feature type="domain" description="Reverse transcriptase" evidence="3">
    <location>
        <begin position="37"/>
        <end position="215"/>
    </location>
</feature>
<dbReference type="PANTHER" id="PTHR33064">
    <property type="entry name" value="POL PROTEIN"/>
    <property type="match status" value="1"/>
</dbReference>
<dbReference type="SUPFAM" id="SSF56672">
    <property type="entry name" value="DNA/RNA polymerases"/>
    <property type="match status" value="1"/>
</dbReference>
<evidence type="ECO:0000256" key="2">
    <source>
        <dbReference type="ARBA" id="ARBA00012180"/>
    </source>
</evidence>
<dbReference type="Gene3D" id="3.30.70.270">
    <property type="match status" value="2"/>
</dbReference>
<comment type="similarity">
    <text evidence="1">Belongs to the beta type-B retroviral polymerase family. HERV class-II K(HML-2) pol subfamily.</text>
</comment>
<dbReference type="InterPro" id="IPR041577">
    <property type="entry name" value="RT_RNaseH_2"/>
</dbReference>
<dbReference type="Pfam" id="PF17919">
    <property type="entry name" value="RT_RNaseH_2"/>
    <property type="match status" value="1"/>
</dbReference>